<keyword evidence="2" id="KW-1185">Reference proteome</keyword>
<comment type="caution">
    <text evidence="1">The sequence shown here is derived from an EMBL/GenBank/DDBJ whole genome shotgun (WGS) entry which is preliminary data.</text>
</comment>
<accession>A0A919QL84</accession>
<proteinExistence type="predicted"/>
<dbReference type="AlphaFoldDB" id="A0A919QL84"/>
<sequence>MVIRPNQRKEGTVRLTFIRTTSPTANTCPTLFKTDRGTVIVQGYVVTDEEALSQMNIPEGETAVEVPMELLEELRETFANAG</sequence>
<reference evidence="1" key="1">
    <citation type="submission" date="2021-01" db="EMBL/GenBank/DDBJ databases">
        <title>Whole genome shotgun sequence of Acrocarpospora phusangensis NBRC 108782.</title>
        <authorList>
            <person name="Komaki H."/>
            <person name="Tamura T."/>
        </authorList>
    </citation>
    <scope>NUCLEOTIDE SEQUENCE</scope>
    <source>
        <strain evidence="1">NBRC 108782</strain>
    </source>
</reference>
<name>A0A919QL84_9ACTN</name>
<organism evidence="1 2">
    <name type="scientific">Acrocarpospora phusangensis</name>
    <dbReference type="NCBI Taxonomy" id="1070424"/>
    <lineage>
        <taxon>Bacteria</taxon>
        <taxon>Bacillati</taxon>
        <taxon>Actinomycetota</taxon>
        <taxon>Actinomycetes</taxon>
        <taxon>Streptosporangiales</taxon>
        <taxon>Streptosporangiaceae</taxon>
        <taxon>Acrocarpospora</taxon>
    </lineage>
</organism>
<gene>
    <name evidence="1" type="ORF">Aph01nite_81060</name>
</gene>
<evidence type="ECO:0000313" key="1">
    <source>
        <dbReference type="EMBL" id="GIH29796.1"/>
    </source>
</evidence>
<protein>
    <submittedName>
        <fullName evidence="1">Uncharacterized protein</fullName>
    </submittedName>
</protein>
<dbReference type="Proteomes" id="UP000640052">
    <property type="component" value="Unassembled WGS sequence"/>
</dbReference>
<dbReference type="EMBL" id="BOOA01000169">
    <property type="protein sequence ID" value="GIH29796.1"/>
    <property type="molecule type" value="Genomic_DNA"/>
</dbReference>
<evidence type="ECO:0000313" key="2">
    <source>
        <dbReference type="Proteomes" id="UP000640052"/>
    </source>
</evidence>